<organism evidence="2 3">
    <name type="scientific">Paraherbaspirillum soli</name>
    <dbReference type="NCBI Taxonomy" id="631222"/>
    <lineage>
        <taxon>Bacteria</taxon>
        <taxon>Pseudomonadati</taxon>
        <taxon>Pseudomonadota</taxon>
        <taxon>Betaproteobacteria</taxon>
        <taxon>Burkholderiales</taxon>
        <taxon>Oxalobacteraceae</taxon>
        <taxon>Paraherbaspirillum</taxon>
    </lineage>
</organism>
<evidence type="ECO:0008006" key="4">
    <source>
        <dbReference type="Google" id="ProtNLM"/>
    </source>
</evidence>
<gene>
    <name evidence="2" type="ORF">ACFPM8_06625</name>
</gene>
<dbReference type="RefSeq" id="WP_378996291.1">
    <property type="nucleotide sequence ID" value="NZ_JBHSMT010000012.1"/>
</dbReference>
<sequence>MNNFNSMQLTLRHELSRLLGLKGAIGAGLIALAILILLLIAPRLHKDARQTRLQTVAQLKAFNRDRLVHRSAPKSGEQLTQFNAWFPTINQNAGDLRRVLDQADQAKLVINKGDYQISSDVGMSFVKYEVVLPVKANYHTIRSFVAGVLNAVPHASLVELHMERPAANSDVLEARIHFTLFYRGA</sequence>
<proteinExistence type="predicted"/>
<reference evidence="3" key="1">
    <citation type="journal article" date="2019" name="Int. J. Syst. Evol. Microbiol.">
        <title>The Global Catalogue of Microorganisms (GCM) 10K type strain sequencing project: providing services to taxonomists for standard genome sequencing and annotation.</title>
        <authorList>
            <consortium name="The Broad Institute Genomics Platform"/>
            <consortium name="The Broad Institute Genome Sequencing Center for Infectious Disease"/>
            <person name="Wu L."/>
            <person name="Ma J."/>
        </authorList>
    </citation>
    <scope>NUCLEOTIDE SEQUENCE [LARGE SCALE GENOMIC DNA]</scope>
    <source>
        <strain evidence="3">JCM 17066</strain>
    </source>
</reference>
<feature type="transmembrane region" description="Helical" evidence="1">
    <location>
        <begin position="20"/>
        <end position="41"/>
    </location>
</feature>
<evidence type="ECO:0000313" key="3">
    <source>
        <dbReference type="Proteomes" id="UP001596045"/>
    </source>
</evidence>
<dbReference type="EMBL" id="JBHSMT010000012">
    <property type="protein sequence ID" value="MFC5473633.1"/>
    <property type="molecule type" value="Genomic_DNA"/>
</dbReference>
<keyword evidence="1" id="KW-0812">Transmembrane</keyword>
<evidence type="ECO:0000256" key="1">
    <source>
        <dbReference type="SAM" id="Phobius"/>
    </source>
</evidence>
<protein>
    <recommendedName>
        <fullName evidence="4">Transmembrane protein</fullName>
    </recommendedName>
</protein>
<name>A0ABW0M9D7_9BURK</name>
<comment type="caution">
    <text evidence="2">The sequence shown here is derived from an EMBL/GenBank/DDBJ whole genome shotgun (WGS) entry which is preliminary data.</text>
</comment>
<dbReference type="Proteomes" id="UP001596045">
    <property type="component" value="Unassembled WGS sequence"/>
</dbReference>
<evidence type="ECO:0000313" key="2">
    <source>
        <dbReference type="EMBL" id="MFC5473633.1"/>
    </source>
</evidence>
<keyword evidence="1" id="KW-0472">Membrane</keyword>
<accession>A0ABW0M9D7</accession>
<keyword evidence="3" id="KW-1185">Reference proteome</keyword>
<keyword evidence="1" id="KW-1133">Transmembrane helix</keyword>